<dbReference type="STRING" id="225004.SAMN02745152_01961"/>
<dbReference type="AlphaFoldDB" id="A0A1T4QF21"/>
<feature type="transmembrane region" description="Helical" evidence="1">
    <location>
        <begin position="328"/>
        <end position="351"/>
    </location>
</feature>
<name>A0A1T4QF21_9SPIR</name>
<proteinExistence type="predicted"/>
<reference evidence="3 4" key="1">
    <citation type="submission" date="2017-02" db="EMBL/GenBank/DDBJ databases">
        <authorList>
            <person name="Peterson S.W."/>
        </authorList>
    </citation>
    <scope>NUCLEOTIDE SEQUENCE [LARGE SCALE GENOMIC DNA]</scope>
    <source>
        <strain evidence="3 4">ATCC BAA-909</strain>
    </source>
</reference>
<feature type="chain" id="PRO_5012956203" evidence="2">
    <location>
        <begin position="22"/>
        <end position="430"/>
    </location>
</feature>
<evidence type="ECO:0000256" key="2">
    <source>
        <dbReference type="SAM" id="SignalP"/>
    </source>
</evidence>
<feature type="signal peptide" evidence="2">
    <location>
        <begin position="1"/>
        <end position="21"/>
    </location>
</feature>
<feature type="transmembrane region" description="Helical" evidence="1">
    <location>
        <begin position="363"/>
        <end position="382"/>
    </location>
</feature>
<accession>A0A1T4QF21</accession>
<evidence type="ECO:0000313" key="4">
    <source>
        <dbReference type="Proteomes" id="UP000190395"/>
    </source>
</evidence>
<gene>
    <name evidence="3" type="ORF">SAMN02745152_01961</name>
</gene>
<feature type="transmembrane region" description="Helical" evidence="1">
    <location>
        <begin position="163"/>
        <end position="181"/>
    </location>
</feature>
<feature type="transmembrane region" description="Helical" evidence="1">
    <location>
        <begin position="252"/>
        <end position="274"/>
    </location>
</feature>
<dbReference type="GeneID" id="303368188"/>
<feature type="transmembrane region" description="Helical" evidence="1">
    <location>
        <begin position="286"/>
        <end position="308"/>
    </location>
</feature>
<keyword evidence="1" id="KW-0472">Membrane</keyword>
<dbReference type="EMBL" id="FUXC01000013">
    <property type="protein sequence ID" value="SKA02332.1"/>
    <property type="molecule type" value="Genomic_DNA"/>
</dbReference>
<keyword evidence="1" id="KW-1133">Transmembrane helix</keyword>
<protein>
    <submittedName>
        <fullName evidence="3">Uncharacterized protein</fullName>
    </submittedName>
</protein>
<dbReference type="OrthoDB" id="7067735at2"/>
<sequence>MKRFFCFCWSAVFGLCFLSAASNVILRNGTNSVITSIFVIEGEKPPVQQSVNLLPASKFERTLRKMQRKAEFYGEEFDEKSIACEKNWQLKNGVKYRILFKSENGDLFLRDDIYIERKTENLVIEFKKQNRIERDWLVRYDKTVQENILKQKQMQDLRRPLCFMAGFGIILLLILTGFITVDTFRHKKFGEPTFFEKLLGKNLSSVQKNKRWMEIAGVFLMLVPVIISFLTFKSEISKTYFWFFTHKIEKDVSVQATMLTAIAAVFIYGSYLLRYNFFKKDSAEQVFFSVVQAILNIWAISGLCSMFVGNEVWNVPVLNINSQTCLLLIILLSWIGARSISGFLWIILVIIGISHITEISEAMGIYGALYIVMFFISLLLQLTDTVHLEDFKNDFCSIAAKTGQKIGSDIDAGKDTVKKLSGKVISEVLL</sequence>
<dbReference type="RefSeq" id="WP_078931699.1">
    <property type="nucleotide sequence ID" value="NZ_CAMEQG010000014.1"/>
</dbReference>
<feature type="transmembrane region" description="Helical" evidence="1">
    <location>
        <begin position="212"/>
        <end position="232"/>
    </location>
</feature>
<evidence type="ECO:0000256" key="1">
    <source>
        <dbReference type="SAM" id="Phobius"/>
    </source>
</evidence>
<keyword evidence="1" id="KW-0812">Transmembrane</keyword>
<keyword evidence="2" id="KW-0732">Signal</keyword>
<organism evidence="3 4">
    <name type="scientific">Treponema berlinense</name>
    <dbReference type="NCBI Taxonomy" id="225004"/>
    <lineage>
        <taxon>Bacteria</taxon>
        <taxon>Pseudomonadati</taxon>
        <taxon>Spirochaetota</taxon>
        <taxon>Spirochaetia</taxon>
        <taxon>Spirochaetales</taxon>
        <taxon>Treponemataceae</taxon>
        <taxon>Treponema</taxon>
    </lineage>
</organism>
<dbReference type="Proteomes" id="UP000190395">
    <property type="component" value="Unassembled WGS sequence"/>
</dbReference>
<evidence type="ECO:0000313" key="3">
    <source>
        <dbReference type="EMBL" id="SKA02332.1"/>
    </source>
</evidence>
<keyword evidence="4" id="KW-1185">Reference proteome</keyword>